<dbReference type="EMBL" id="JARK01000066">
    <property type="protein sequence ID" value="EYC44280.1"/>
    <property type="molecule type" value="Genomic_DNA"/>
</dbReference>
<comment type="caution">
    <text evidence="1">The sequence shown here is derived from an EMBL/GenBank/DDBJ whole genome shotgun (WGS) entry which is preliminary data.</text>
</comment>
<dbReference type="AlphaFoldDB" id="A0A016WX81"/>
<name>A0A016WX81_9BILA</name>
<evidence type="ECO:0000313" key="2">
    <source>
        <dbReference type="Proteomes" id="UP000024635"/>
    </source>
</evidence>
<keyword evidence="2" id="KW-1185">Reference proteome</keyword>
<sequence>MYITSPPYQIYDRRPACHTVEVAAGEDNLDLSAYDGIERLCLDILCASTDSRLTNAKMVKQSANSKRNSNVDSPLEMPLWASKLIERFDTYSSIMQQFLSDSFDRILGQISDLQRVQNSIISRLSVIGNKLSSDFSSPAAQQNLIYSTFVKVRADNHTIDEKLRRITWIGIDEQEDEESTRRFDYEILKEAVYSSGETNSLTNLTKGQ</sequence>
<organism evidence="1 2">
    <name type="scientific">Ancylostoma ceylanicum</name>
    <dbReference type="NCBI Taxonomy" id="53326"/>
    <lineage>
        <taxon>Eukaryota</taxon>
        <taxon>Metazoa</taxon>
        <taxon>Ecdysozoa</taxon>
        <taxon>Nematoda</taxon>
        <taxon>Chromadorea</taxon>
        <taxon>Rhabditida</taxon>
        <taxon>Rhabditina</taxon>
        <taxon>Rhabditomorpha</taxon>
        <taxon>Strongyloidea</taxon>
        <taxon>Ancylostomatidae</taxon>
        <taxon>Ancylostomatinae</taxon>
        <taxon>Ancylostoma</taxon>
    </lineage>
</organism>
<proteinExistence type="predicted"/>
<accession>A0A016WX81</accession>
<dbReference type="OrthoDB" id="275179at2759"/>
<protein>
    <submittedName>
        <fullName evidence="1">Uncharacterized protein</fullName>
    </submittedName>
</protein>
<gene>
    <name evidence="1" type="primary">Acey_s0466.g1969</name>
    <name evidence="1" type="ORF">Y032_0466g1969</name>
</gene>
<evidence type="ECO:0000313" key="1">
    <source>
        <dbReference type="EMBL" id="EYC44280.1"/>
    </source>
</evidence>
<reference evidence="2" key="1">
    <citation type="journal article" date="2015" name="Nat. Genet.">
        <title>The genome and transcriptome of the zoonotic hookworm Ancylostoma ceylanicum identify infection-specific gene families.</title>
        <authorList>
            <person name="Schwarz E.M."/>
            <person name="Hu Y."/>
            <person name="Antoshechkin I."/>
            <person name="Miller M.M."/>
            <person name="Sternberg P.W."/>
            <person name="Aroian R.V."/>
        </authorList>
    </citation>
    <scope>NUCLEOTIDE SEQUENCE</scope>
    <source>
        <strain evidence="2">HY135</strain>
    </source>
</reference>
<dbReference type="Proteomes" id="UP000024635">
    <property type="component" value="Unassembled WGS sequence"/>
</dbReference>